<dbReference type="InterPro" id="IPR001543">
    <property type="entry name" value="FliN-like_C"/>
</dbReference>
<dbReference type="SUPFAM" id="SSF101801">
    <property type="entry name" value="Surface presentation of antigens (SPOA)"/>
    <property type="match status" value="1"/>
</dbReference>
<organism evidence="4 5">
    <name type="scientific">Roseateles saccharophilus</name>
    <name type="common">Pseudomonas saccharophila</name>
    <dbReference type="NCBI Taxonomy" id="304"/>
    <lineage>
        <taxon>Bacteria</taxon>
        <taxon>Pseudomonadati</taxon>
        <taxon>Pseudomonadota</taxon>
        <taxon>Betaproteobacteria</taxon>
        <taxon>Burkholderiales</taxon>
        <taxon>Sphaerotilaceae</taxon>
        <taxon>Roseateles</taxon>
    </lineage>
</organism>
<dbReference type="InterPro" id="IPR013385">
    <property type="entry name" value="T3SS_SpaO/YscQ/SpaO"/>
</dbReference>
<comment type="similarity">
    <text evidence="1">Belongs to the FliN/MopA/SpaO family.</text>
</comment>
<dbReference type="PANTHER" id="PTHR30034">
    <property type="entry name" value="FLAGELLAR MOTOR SWITCH PROTEIN FLIM"/>
    <property type="match status" value="1"/>
</dbReference>
<dbReference type="InterPro" id="IPR036429">
    <property type="entry name" value="SpoA-like_sf"/>
</dbReference>
<dbReference type="EMBL" id="JAVDXU010000001">
    <property type="protein sequence ID" value="MDR7267959.1"/>
    <property type="molecule type" value="Genomic_DNA"/>
</dbReference>
<dbReference type="PANTHER" id="PTHR30034:SF6">
    <property type="entry name" value="YOP PROTEINS TRANSLOCATION PROTEIN Q"/>
    <property type="match status" value="1"/>
</dbReference>
<dbReference type="NCBIfam" id="TIGR02551">
    <property type="entry name" value="SpaO_YscQ"/>
    <property type="match status" value="1"/>
</dbReference>
<comment type="caution">
    <text evidence="4">The sequence shown here is derived from an EMBL/GenBank/DDBJ whole genome shotgun (WGS) entry which is preliminary data.</text>
</comment>
<evidence type="ECO:0000313" key="4">
    <source>
        <dbReference type="EMBL" id="MDR7267959.1"/>
    </source>
</evidence>
<evidence type="ECO:0000256" key="1">
    <source>
        <dbReference type="ARBA" id="ARBA00009226"/>
    </source>
</evidence>
<proteinExistence type="inferred from homology"/>
<dbReference type="Proteomes" id="UP001180453">
    <property type="component" value="Unassembled WGS sequence"/>
</dbReference>
<evidence type="ECO:0000313" key="5">
    <source>
        <dbReference type="Proteomes" id="UP001180453"/>
    </source>
</evidence>
<dbReference type="Gene3D" id="2.30.330.10">
    <property type="entry name" value="SpoA-like"/>
    <property type="match status" value="2"/>
</dbReference>
<feature type="domain" description="SpaO FliM/N C-terminal related" evidence="3">
    <location>
        <begin position="188"/>
        <end position="222"/>
    </location>
</feature>
<sequence>MLMPTAVIELSEVSALTRLPAPACQALNRLYDRRAPAIELMLRGERHRLQWRFGSAQDFTGSCRYRFRLGPHTGWLVLDAAAQAALLQERSHALLPAELRYVLLADALQPVATALEAALRLHFEWSPGESDEDAESLPLEAAACFSVAADGQAWPWQGLLLFQDPSALDKLVPALPAASAGPVGSGFDGLRVPLAFRIGDSVLSLAEVRGIRPGDIVSVERWTAAGAGLVVQAELGGPAGRQLIARAEGSRITVTQWRDPSMKRDELAGAGEGEDATGLPLDRLDALEVALRFEVGHLSLSLGELRNIGPGHVFDLTQPLNRSPVRILAHGNVLGKGFLVAVGERLGVRVSEFAPTELKS</sequence>
<feature type="domain" description="Flagellar motor switch protein FliN-like C-terminal" evidence="2">
    <location>
        <begin position="283"/>
        <end position="353"/>
    </location>
</feature>
<dbReference type="Pfam" id="PF26304">
    <property type="entry name" value="FliMN_C_rel"/>
    <property type="match status" value="1"/>
</dbReference>
<dbReference type="Pfam" id="PF01052">
    <property type="entry name" value="FliMN_C"/>
    <property type="match status" value="1"/>
</dbReference>
<evidence type="ECO:0000259" key="2">
    <source>
        <dbReference type="Pfam" id="PF01052"/>
    </source>
</evidence>
<name>A0ABU1YGH9_ROSSA</name>
<reference evidence="4 5" key="1">
    <citation type="submission" date="2023-07" db="EMBL/GenBank/DDBJ databases">
        <title>Sorghum-associated microbial communities from plants grown in Nebraska, USA.</title>
        <authorList>
            <person name="Schachtman D."/>
        </authorList>
    </citation>
    <scope>NUCLEOTIDE SEQUENCE [LARGE SCALE GENOMIC DNA]</scope>
    <source>
        <strain evidence="4 5">BE314</strain>
    </source>
</reference>
<evidence type="ECO:0000259" key="3">
    <source>
        <dbReference type="Pfam" id="PF26304"/>
    </source>
</evidence>
<accession>A0ABU1YGH9</accession>
<gene>
    <name evidence="4" type="ORF">J2X20_000588</name>
</gene>
<dbReference type="InterPro" id="IPR058805">
    <property type="entry name" value="SpaO_FliMN_C_rel"/>
</dbReference>
<protein>
    <submittedName>
        <fullName evidence="4">Type III secretion protein Q</fullName>
    </submittedName>
</protein>
<keyword evidence="5" id="KW-1185">Reference proteome</keyword>